<dbReference type="RefSeq" id="WP_072892201.1">
    <property type="nucleotide sequence ID" value="NZ_FQVM01000001.1"/>
</dbReference>
<dbReference type="NCBIfam" id="NF040772">
    <property type="entry name" value="double_cubane"/>
    <property type="match status" value="1"/>
</dbReference>
<keyword evidence="3" id="KW-0408">Iron</keyword>
<dbReference type="Gene3D" id="3.40.50.11900">
    <property type="match status" value="1"/>
</dbReference>
<evidence type="ECO:0000256" key="1">
    <source>
        <dbReference type="ARBA" id="ARBA00001966"/>
    </source>
</evidence>
<comment type="cofactor">
    <cofactor evidence="1">
        <name>[4Fe-4S] cluster</name>
        <dbReference type="ChEBI" id="CHEBI:49883"/>
    </cofactor>
</comment>
<evidence type="ECO:0000256" key="3">
    <source>
        <dbReference type="ARBA" id="ARBA00023014"/>
    </source>
</evidence>
<dbReference type="AlphaFoldDB" id="A0A1M4SH56"/>
<keyword evidence="3" id="KW-0411">Iron-sulfur</keyword>
<gene>
    <name evidence="4" type="ORF">SAMN05443638_10126</name>
</gene>
<dbReference type="GO" id="GO:0051536">
    <property type="term" value="F:iron-sulfur cluster binding"/>
    <property type="evidence" value="ECO:0007669"/>
    <property type="project" value="UniProtKB-KW"/>
</dbReference>
<dbReference type="EMBL" id="FQVM01000001">
    <property type="protein sequence ID" value="SHE31526.1"/>
    <property type="molecule type" value="Genomic_DNA"/>
</dbReference>
<dbReference type="Pfam" id="PF06050">
    <property type="entry name" value="HGD-D"/>
    <property type="match status" value="1"/>
</dbReference>
<keyword evidence="5" id="KW-1185">Reference proteome</keyword>
<dbReference type="STRING" id="1533.SAMN05443638_10126"/>
<evidence type="ECO:0000313" key="5">
    <source>
        <dbReference type="Proteomes" id="UP000184035"/>
    </source>
</evidence>
<protein>
    <submittedName>
        <fullName evidence="4">Benzoyl-CoA reductase/2-hydroxyglutaryl-CoA dehydratase subunit, BcrC/BadD/HgdB</fullName>
    </submittedName>
</protein>
<dbReference type="PANTHER" id="PTHR30548">
    <property type="entry name" value="2-HYDROXYGLUTARYL-COA DEHYDRATASE, D-COMPONENT-RELATED"/>
    <property type="match status" value="1"/>
</dbReference>
<dbReference type="Gene3D" id="3.40.50.11890">
    <property type="match status" value="1"/>
</dbReference>
<proteinExistence type="inferred from homology"/>
<dbReference type="InterPro" id="IPR010327">
    <property type="entry name" value="FldB/FldC_alpha/beta"/>
</dbReference>
<organism evidence="4 5">
    <name type="scientific">Clostridium fallax</name>
    <dbReference type="NCBI Taxonomy" id="1533"/>
    <lineage>
        <taxon>Bacteria</taxon>
        <taxon>Bacillati</taxon>
        <taxon>Bacillota</taxon>
        <taxon>Clostridia</taxon>
        <taxon>Eubacteriales</taxon>
        <taxon>Clostridiaceae</taxon>
        <taxon>Clostridium</taxon>
    </lineage>
</organism>
<name>A0A1M4SH56_9CLOT</name>
<comment type="similarity">
    <text evidence="2">Belongs to the FldB/FldC dehydratase alpha/beta subunit family.</text>
</comment>
<evidence type="ECO:0000313" key="4">
    <source>
        <dbReference type="EMBL" id="SHE31526.1"/>
    </source>
</evidence>
<keyword evidence="3" id="KW-0479">Metal-binding</keyword>
<dbReference type="Proteomes" id="UP000184035">
    <property type="component" value="Unassembled WGS sequence"/>
</dbReference>
<accession>A0A1M4SH56</accession>
<dbReference type="PANTHER" id="PTHR30548:SF1">
    <property type="entry name" value="DEHYDRATASE SUBUNIT MJ0007-RELATED"/>
    <property type="match status" value="1"/>
</dbReference>
<dbReference type="OrthoDB" id="9810278at2"/>
<dbReference type="GO" id="GO:0016836">
    <property type="term" value="F:hydro-lyase activity"/>
    <property type="evidence" value="ECO:0007669"/>
    <property type="project" value="UniProtKB-ARBA"/>
</dbReference>
<dbReference type="Gene3D" id="1.20.1270.370">
    <property type="match status" value="1"/>
</dbReference>
<evidence type="ECO:0000256" key="2">
    <source>
        <dbReference type="ARBA" id="ARBA00005806"/>
    </source>
</evidence>
<reference evidence="4 5" key="1">
    <citation type="submission" date="2016-11" db="EMBL/GenBank/DDBJ databases">
        <authorList>
            <person name="Jaros S."/>
            <person name="Januszkiewicz K."/>
            <person name="Wedrychowicz H."/>
        </authorList>
    </citation>
    <scope>NUCLEOTIDE SEQUENCE [LARGE SCALE GENOMIC DNA]</scope>
    <source>
        <strain evidence="4 5">DSM 2631</strain>
    </source>
</reference>
<dbReference type="InterPro" id="IPR047678">
    <property type="entry name" value="YjiM-like"/>
</dbReference>
<sequence>MGNYAELWKRLGVDLKRHDKLCEVLPEIYSSVYLNQEDRPEGMNYFNMVISEIHGLRIEELDKERAKGRKVVGTFCVFVPDEVILALDAISIGLCAGSEFWVQSGETVMPKNMCPLIKAFMGAATDATCPYYLSTDLIVGETTCDGKKKAWEIMKDKKDIYVMDLPQMKREKDILHWKEEILAFIDRMEKLTGNKLTVEKLKAGIKLCNEKRRALKRLNDLRKNKPSPISGLDCLLITQIAFYDDPKRFIENTNKLCDELEERVKSGKIKNNKKRILVTGTPMAVPNWKLHSLIESLDAEVVLEESCTGSRYFENEVSEEGDTIEELAYNIAKRYMKINCACFTPNEGRAEDIVRYSKEYKVDGVIDYCLSFCHTYAVEHRSLKKVLEENNIPILRIETDYSNEDAGQLTTRIEAFLEMI</sequence>